<dbReference type="AlphaFoldDB" id="A0A4Y2SRR5"/>
<evidence type="ECO:0000313" key="2">
    <source>
        <dbReference type="Proteomes" id="UP000499080"/>
    </source>
</evidence>
<reference evidence="1 2" key="1">
    <citation type="journal article" date="2019" name="Sci. Rep.">
        <title>Orb-weaving spider Araneus ventricosus genome elucidates the spidroin gene catalogue.</title>
        <authorList>
            <person name="Kono N."/>
            <person name="Nakamura H."/>
            <person name="Ohtoshi R."/>
            <person name="Moran D.A.P."/>
            <person name="Shinohara A."/>
            <person name="Yoshida Y."/>
            <person name="Fujiwara M."/>
            <person name="Mori M."/>
            <person name="Tomita M."/>
            <person name="Arakawa K."/>
        </authorList>
    </citation>
    <scope>NUCLEOTIDE SEQUENCE [LARGE SCALE GENOMIC DNA]</scope>
</reference>
<organism evidence="1 2">
    <name type="scientific">Araneus ventricosus</name>
    <name type="common">Orbweaver spider</name>
    <name type="synonym">Epeira ventricosa</name>
    <dbReference type="NCBI Taxonomy" id="182803"/>
    <lineage>
        <taxon>Eukaryota</taxon>
        <taxon>Metazoa</taxon>
        <taxon>Ecdysozoa</taxon>
        <taxon>Arthropoda</taxon>
        <taxon>Chelicerata</taxon>
        <taxon>Arachnida</taxon>
        <taxon>Araneae</taxon>
        <taxon>Araneomorphae</taxon>
        <taxon>Entelegynae</taxon>
        <taxon>Araneoidea</taxon>
        <taxon>Araneidae</taxon>
        <taxon>Araneus</taxon>
    </lineage>
</organism>
<evidence type="ECO:0008006" key="3">
    <source>
        <dbReference type="Google" id="ProtNLM"/>
    </source>
</evidence>
<dbReference type="PANTHER" id="PTHR47326:SF1">
    <property type="entry name" value="HTH PSQ-TYPE DOMAIN-CONTAINING PROTEIN"/>
    <property type="match status" value="1"/>
</dbReference>
<comment type="caution">
    <text evidence="1">The sequence shown here is derived from an EMBL/GenBank/DDBJ whole genome shotgun (WGS) entry which is preliminary data.</text>
</comment>
<gene>
    <name evidence="1" type="ORF">AVEN_239312_1</name>
</gene>
<evidence type="ECO:0000313" key="1">
    <source>
        <dbReference type="EMBL" id="GBN90917.1"/>
    </source>
</evidence>
<protein>
    <recommendedName>
        <fullName evidence="3">Tc1-like transposase DDE domain-containing protein</fullName>
    </recommendedName>
</protein>
<name>A0A4Y2SRR5_ARAVE</name>
<accession>A0A4Y2SRR5</accession>
<dbReference type="Gene3D" id="3.30.420.10">
    <property type="entry name" value="Ribonuclease H-like superfamily/Ribonuclease H"/>
    <property type="match status" value="1"/>
</dbReference>
<dbReference type="EMBL" id="BGPR01023615">
    <property type="protein sequence ID" value="GBN90917.1"/>
    <property type="molecule type" value="Genomic_DNA"/>
</dbReference>
<feature type="non-terminal residue" evidence="1">
    <location>
        <position position="65"/>
    </location>
</feature>
<proteinExistence type="predicted"/>
<dbReference type="InterPro" id="IPR036397">
    <property type="entry name" value="RNaseH_sf"/>
</dbReference>
<dbReference type="OrthoDB" id="6427466at2759"/>
<keyword evidence="2" id="KW-1185">Reference proteome</keyword>
<dbReference type="GO" id="GO:0003676">
    <property type="term" value="F:nucleic acid binding"/>
    <property type="evidence" value="ECO:0007669"/>
    <property type="project" value="InterPro"/>
</dbReference>
<sequence>MQDGAPPHIAATVKQLLNLHFGNGRIISRHFLTAWPPRSPDLNPCDFWLWRLTKRCCVRESNCEL</sequence>
<dbReference type="Proteomes" id="UP000499080">
    <property type="component" value="Unassembled WGS sequence"/>
</dbReference>
<dbReference type="PANTHER" id="PTHR47326">
    <property type="entry name" value="TRANSPOSABLE ELEMENT TC3 TRANSPOSASE-LIKE PROTEIN"/>
    <property type="match status" value="1"/>
</dbReference>